<organism evidence="1 2">
    <name type="scientific">Pseudomonas asplenii</name>
    <dbReference type="NCBI Taxonomy" id="53407"/>
    <lineage>
        <taxon>Bacteria</taxon>
        <taxon>Pseudomonadati</taxon>
        <taxon>Pseudomonadota</taxon>
        <taxon>Gammaproteobacteria</taxon>
        <taxon>Pseudomonadales</taxon>
        <taxon>Pseudomonadaceae</taxon>
        <taxon>Pseudomonas</taxon>
    </lineage>
</organism>
<accession>A0A0M9GG23</accession>
<dbReference type="RefSeq" id="WP_054063178.1">
    <property type="nucleotide sequence ID" value="NZ_JSYZ01000010.1"/>
</dbReference>
<proteinExistence type="predicted"/>
<dbReference type="Proteomes" id="UP000037931">
    <property type="component" value="Unassembled WGS sequence"/>
</dbReference>
<sequence length="59" mass="6715">MNIGEVLEYSVEGIFEEDEDASREGVEALSRAMSELSRKVHNGEDIDIEPSRVHTYVFE</sequence>
<dbReference type="AlphaFoldDB" id="A0A0M9GG23"/>
<dbReference type="EMBL" id="JSYZ01000010">
    <property type="protein sequence ID" value="KPA90364.1"/>
    <property type="molecule type" value="Genomic_DNA"/>
</dbReference>
<dbReference type="PATRIC" id="fig|50340.43.peg.468"/>
<keyword evidence="2" id="KW-1185">Reference proteome</keyword>
<protein>
    <submittedName>
        <fullName evidence="1">Uncharacterized protein</fullName>
    </submittedName>
</protein>
<comment type="caution">
    <text evidence="1">The sequence shown here is derived from an EMBL/GenBank/DDBJ whole genome shotgun (WGS) entry which is preliminary data.</text>
</comment>
<gene>
    <name evidence="1" type="ORF">PF66_03172</name>
</gene>
<evidence type="ECO:0000313" key="1">
    <source>
        <dbReference type="EMBL" id="KPA90364.1"/>
    </source>
</evidence>
<name>A0A0M9GG23_9PSED</name>
<reference evidence="1 2" key="1">
    <citation type="journal article" date="2015" name="PLoS ONE">
        <title>Rice-Infecting Pseudomonas Genomes Are Highly Accessorized and Harbor Multiple Putative Virulence Mechanisms to Cause Sheath Brown Rot.</title>
        <authorList>
            <person name="Quibod I.L."/>
            <person name="Grande G."/>
            <person name="Oreiro E.G."/>
            <person name="Borja F.N."/>
            <person name="Dossa G.S."/>
            <person name="Mauleon R."/>
            <person name="Cruz C.V."/>
            <person name="Oliva R."/>
        </authorList>
    </citation>
    <scope>NUCLEOTIDE SEQUENCE [LARGE SCALE GENOMIC DNA]</scope>
    <source>
        <strain evidence="1 2">IRRI 6609</strain>
    </source>
</reference>
<evidence type="ECO:0000313" key="2">
    <source>
        <dbReference type="Proteomes" id="UP000037931"/>
    </source>
</evidence>